<dbReference type="EMBL" id="KN832883">
    <property type="protein sequence ID" value="KIM96918.1"/>
    <property type="molecule type" value="Genomic_DNA"/>
</dbReference>
<evidence type="ECO:0000313" key="4">
    <source>
        <dbReference type="Proteomes" id="UP000054321"/>
    </source>
</evidence>
<evidence type="ECO:0000313" key="3">
    <source>
        <dbReference type="EMBL" id="KIM96918.1"/>
    </source>
</evidence>
<dbReference type="AlphaFoldDB" id="A0A0C3CD96"/>
<feature type="signal peptide" evidence="1">
    <location>
        <begin position="1"/>
        <end position="17"/>
    </location>
</feature>
<organism evidence="3 4">
    <name type="scientific">Oidiodendron maius (strain Zn)</name>
    <dbReference type="NCBI Taxonomy" id="913774"/>
    <lineage>
        <taxon>Eukaryota</taxon>
        <taxon>Fungi</taxon>
        <taxon>Dikarya</taxon>
        <taxon>Ascomycota</taxon>
        <taxon>Pezizomycotina</taxon>
        <taxon>Leotiomycetes</taxon>
        <taxon>Leotiomycetes incertae sedis</taxon>
        <taxon>Myxotrichaceae</taxon>
        <taxon>Oidiodendron</taxon>
    </lineage>
</organism>
<dbReference type="Gene3D" id="3.10.180.10">
    <property type="entry name" value="2,3-Dihydroxybiphenyl 1,2-Dioxygenase, domain 1"/>
    <property type="match status" value="1"/>
</dbReference>
<dbReference type="Proteomes" id="UP000054321">
    <property type="component" value="Unassembled WGS sequence"/>
</dbReference>
<keyword evidence="4" id="KW-1185">Reference proteome</keyword>
<gene>
    <name evidence="3" type="ORF">OIDMADRAFT_58469</name>
</gene>
<sequence length="138" mass="15371">MTRMIFVNLCVSDIVAATAFYTAIGAKKNETYSNDTTSCMVFSEAIHVMIMLPDVFKGFKPKEKTIADPKKVSEVLLCLSVDKREDVDSILATAAEHGGRANPTSLPETPNMYGRSFEDLDGHVWELMWMDESVAKEE</sequence>
<dbReference type="Pfam" id="PF00903">
    <property type="entry name" value="Glyoxalase"/>
    <property type="match status" value="1"/>
</dbReference>
<protein>
    <recommendedName>
        <fullName evidence="2">Glyoxalase/fosfomycin resistance/dioxygenase domain-containing protein</fullName>
    </recommendedName>
</protein>
<dbReference type="InParanoid" id="A0A0C3CD96"/>
<dbReference type="InterPro" id="IPR004360">
    <property type="entry name" value="Glyas_Fos-R_dOase_dom"/>
</dbReference>
<accession>A0A0C3CD96</accession>
<dbReference type="InterPro" id="IPR029068">
    <property type="entry name" value="Glyas_Bleomycin-R_OHBP_Dase"/>
</dbReference>
<feature type="chain" id="PRO_5002162476" description="Glyoxalase/fosfomycin resistance/dioxygenase domain-containing protein" evidence="1">
    <location>
        <begin position="18"/>
        <end position="138"/>
    </location>
</feature>
<name>A0A0C3CD96_OIDMZ</name>
<reference evidence="4" key="2">
    <citation type="submission" date="2015-01" db="EMBL/GenBank/DDBJ databases">
        <title>Evolutionary Origins and Diversification of the Mycorrhizal Mutualists.</title>
        <authorList>
            <consortium name="DOE Joint Genome Institute"/>
            <consortium name="Mycorrhizal Genomics Consortium"/>
            <person name="Kohler A."/>
            <person name="Kuo A."/>
            <person name="Nagy L.G."/>
            <person name="Floudas D."/>
            <person name="Copeland A."/>
            <person name="Barry K.W."/>
            <person name="Cichocki N."/>
            <person name="Veneault-Fourrey C."/>
            <person name="LaButti K."/>
            <person name="Lindquist E.A."/>
            <person name="Lipzen A."/>
            <person name="Lundell T."/>
            <person name="Morin E."/>
            <person name="Murat C."/>
            <person name="Riley R."/>
            <person name="Ohm R."/>
            <person name="Sun H."/>
            <person name="Tunlid A."/>
            <person name="Henrissat B."/>
            <person name="Grigoriev I.V."/>
            <person name="Hibbett D.S."/>
            <person name="Martin F."/>
        </authorList>
    </citation>
    <scope>NUCLEOTIDE SEQUENCE [LARGE SCALE GENOMIC DNA]</scope>
    <source>
        <strain evidence="4">Zn</strain>
    </source>
</reference>
<dbReference type="PANTHER" id="PTHR36503">
    <property type="entry name" value="BLR2520 PROTEIN"/>
    <property type="match status" value="1"/>
</dbReference>
<dbReference type="HOGENOM" id="CLU_046006_21_0_1"/>
<dbReference type="PANTHER" id="PTHR36503:SF2">
    <property type="entry name" value="BLR2408 PROTEIN"/>
    <property type="match status" value="1"/>
</dbReference>
<evidence type="ECO:0000259" key="2">
    <source>
        <dbReference type="Pfam" id="PF00903"/>
    </source>
</evidence>
<evidence type="ECO:0000256" key="1">
    <source>
        <dbReference type="SAM" id="SignalP"/>
    </source>
</evidence>
<dbReference type="SUPFAM" id="SSF54593">
    <property type="entry name" value="Glyoxalase/Bleomycin resistance protein/Dihydroxybiphenyl dioxygenase"/>
    <property type="match status" value="1"/>
</dbReference>
<feature type="domain" description="Glyoxalase/fosfomycin resistance/dioxygenase" evidence="2">
    <location>
        <begin position="7"/>
        <end position="127"/>
    </location>
</feature>
<reference evidence="3 4" key="1">
    <citation type="submission" date="2014-04" db="EMBL/GenBank/DDBJ databases">
        <authorList>
            <consortium name="DOE Joint Genome Institute"/>
            <person name="Kuo A."/>
            <person name="Martino E."/>
            <person name="Perotto S."/>
            <person name="Kohler A."/>
            <person name="Nagy L.G."/>
            <person name="Floudas D."/>
            <person name="Copeland A."/>
            <person name="Barry K.W."/>
            <person name="Cichocki N."/>
            <person name="Veneault-Fourrey C."/>
            <person name="LaButti K."/>
            <person name="Lindquist E.A."/>
            <person name="Lipzen A."/>
            <person name="Lundell T."/>
            <person name="Morin E."/>
            <person name="Murat C."/>
            <person name="Sun H."/>
            <person name="Tunlid A."/>
            <person name="Henrissat B."/>
            <person name="Grigoriev I.V."/>
            <person name="Hibbett D.S."/>
            <person name="Martin F."/>
            <person name="Nordberg H.P."/>
            <person name="Cantor M.N."/>
            <person name="Hua S.X."/>
        </authorList>
    </citation>
    <scope>NUCLEOTIDE SEQUENCE [LARGE SCALE GENOMIC DNA]</scope>
    <source>
        <strain evidence="3 4">Zn</strain>
    </source>
</reference>
<proteinExistence type="predicted"/>
<keyword evidence="1" id="KW-0732">Signal</keyword>
<dbReference type="OrthoDB" id="4181370at2759"/>